<accession>A0A0E9VLD9</accession>
<reference evidence="1" key="1">
    <citation type="submission" date="2014-11" db="EMBL/GenBank/DDBJ databases">
        <authorList>
            <person name="Amaro Gonzalez C."/>
        </authorList>
    </citation>
    <scope>NUCLEOTIDE SEQUENCE</scope>
</reference>
<dbReference type="EMBL" id="GBXM01030534">
    <property type="protein sequence ID" value="JAH78043.1"/>
    <property type="molecule type" value="Transcribed_RNA"/>
</dbReference>
<sequence length="54" mass="5997">MGRLKFTMALPAVSIHSLKKGFYGLTPWGNRFLVTYGTLNGACEKCESSQIEPF</sequence>
<name>A0A0E9VLD9_ANGAN</name>
<proteinExistence type="predicted"/>
<dbReference type="AlphaFoldDB" id="A0A0E9VLD9"/>
<organism evidence="1">
    <name type="scientific">Anguilla anguilla</name>
    <name type="common">European freshwater eel</name>
    <name type="synonym">Muraena anguilla</name>
    <dbReference type="NCBI Taxonomy" id="7936"/>
    <lineage>
        <taxon>Eukaryota</taxon>
        <taxon>Metazoa</taxon>
        <taxon>Chordata</taxon>
        <taxon>Craniata</taxon>
        <taxon>Vertebrata</taxon>
        <taxon>Euteleostomi</taxon>
        <taxon>Actinopterygii</taxon>
        <taxon>Neopterygii</taxon>
        <taxon>Teleostei</taxon>
        <taxon>Anguilliformes</taxon>
        <taxon>Anguillidae</taxon>
        <taxon>Anguilla</taxon>
    </lineage>
</organism>
<evidence type="ECO:0000313" key="1">
    <source>
        <dbReference type="EMBL" id="JAH78043.1"/>
    </source>
</evidence>
<reference evidence="1" key="2">
    <citation type="journal article" date="2015" name="Fish Shellfish Immunol.">
        <title>Early steps in the European eel (Anguilla anguilla)-Vibrio vulnificus interaction in the gills: Role of the RtxA13 toxin.</title>
        <authorList>
            <person name="Callol A."/>
            <person name="Pajuelo D."/>
            <person name="Ebbesson L."/>
            <person name="Teles M."/>
            <person name="MacKenzie S."/>
            <person name="Amaro C."/>
        </authorList>
    </citation>
    <scope>NUCLEOTIDE SEQUENCE</scope>
</reference>
<protein>
    <submittedName>
        <fullName evidence="1">Uncharacterized protein</fullName>
    </submittedName>
</protein>